<evidence type="ECO:0000313" key="3">
    <source>
        <dbReference type="Proteomes" id="UP000229847"/>
    </source>
</evidence>
<accession>A0A2H0BJ58</accession>
<feature type="transmembrane region" description="Helical" evidence="1">
    <location>
        <begin position="21"/>
        <end position="39"/>
    </location>
</feature>
<name>A0A2H0BJ58_9BACT</name>
<keyword evidence="1" id="KW-0812">Transmembrane</keyword>
<reference evidence="2 3" key="1">
    <citation type="submission" date="2017-09" db="EMBL/GenBank/DDBJ databases">
        <title>Depth-based differentiation of microbial function through sediment-hosted aquifers and enrichment of novel symbionts in the deep terrestrial subsurface.</title>
        <authorList>
            <person name="Probst A.J."/>
            <person name="Ladd B."/>
            <person name="Jarett J.K."/>
            <person name="Geller-Mcgrath D.E."/>
            <person name="Sieber C.M."/>
            <person name="Emerson J.B."/>
            <person name="Anantharaman K."/>
            <person name="Thomas B.C."/>
            <person name="Malmstrom R."/>
            <person name="Stieglmeier M."/>
            <person name="Klingl A."/>
            <person name="Woyke T."/>
            <person name="Ryan C.M."/>
            <person name="Banfield J.F."/>
        </authorList>
    </citation>
    <scope>NUCLEOTIDE SEQUENCE [LARGE SCALE GENOMIC DNA]</scope>
    <source>
        <strain evidence="2">CG22_combo_CG10-13_8_21_14_all_39_10</strain>
    </source>
</reference>
<organism evidence="2 3">
    <name type="scientific">Candidatus Woesebacteria bacterium CG22_combo_CG10-13_8_21_14_all_39_10</name>
    <dbReference type="NCBI Taxonomy" id="1975059"/>
    <lineage>
        <taxon>Bacteria</taxon>
        <taxon>Candidatus Woeseibacteriota</taxon>
    </lineage>
</organism>
<evidence type="ECO:0000256" key="1">
    <source>
        <dbReference type="SAM" id="Phobius"/>
    </source>
</evidence>
<comment type="caution">
    <text evidence="2">The sequence shown here is derived from an EMBL/GenBank/DDBJ whole genome shotgun (WGS) entry which is preliminary data.</text>
</comment>
<dbReference type="Proteomes" id="UP000229847">
    <property type="component" value="Unassembled WGS sequence"/>
</dbReference>
<dbReference type="EMBL" id="PCSW01000050">
    <property type="protein sequence ID" value="PIP57702.1"/>
    <property type="molecule type" value="Genomic_DNA"/>
</dbReference>
<proteinExistence type="predicted"/>
<keyword evidence="1" id="KW-0472">Membrane</keyword>
<sequence>MNEQALLMNEQALLMNNFKEFKIAILSLLVIFLCVIITISQKHTVDVGIYLEGDKANIVKVVDLSLNYNDNLNLVSYSRDGLLKVWDGKRFLLMPNPDSSEKQLIRLRFAAGKPVVPGDIKIMPESQVYLSNIGSVSLPNHGISFKLNYE</sequence>
<dbReference type="AlphaFoldDB" id="A0A2H0BJ58"/>
<keyword evidence="1" id="KW-1133">Transmembrane helix</keyword>
<protein>
    <submittedName>
        <fullName evidence="2">Uncharacterized protein</fullName>
    </submittedName>
</protein>
<evidence type="ECO:0000313" key="2">
    <source>
        <dbReference type="EMBL" id="PIP57702.1"/>
    </source>
</evidence>
<gene>
    <name evidence="2" type="ORF">COX03_01640</name>
</gene>